<protein>
    <recommendedName>
        <fullName evidence="4">Transmembrane protein</fullName>
    </recommendedName>
</protein>
<dbReference type="EMBL" id="CAJJDN010000031">
    <property type="protein sequence ID" value="CAD8074210.1"/>
    <property type="molecule type" value="Genomic_DNA"/>
</dbReference>
<keyword evidence="1" id="KW-1133">Transmembrane helix</keyword>
<organism evidence="2 3">
    <name type="scientific">Paramecium sonneborni</name>
    <dbReference type="NCBI Taxonomy" id="65129"/>
    <lineage>
        <taxon>Eukaryota</taxon>
        <taxon>Sar</taxon>
        <taxon>Alveolata</taxon>
        <taxon>Ciliophora</taxon>
        <taxon>Intramacronucleata</taxon>
        <taxon>Oligohymenophorea</taxon>
        <taxon>Peniculida</taxon>
        <taxon>Parameciidae</taxon>
        <taxon>Paramecium</taxon>
    </lineage>
</organism>
<name>A0A8S1M1F1_9CILI</name>
<feature type="transmembrane region" description="Helical" evidence="1">
    <location>
        <begin position="49"/>
        <end position="66"/>
    </location>
</feature>
<sequence length="73" mass="8977">MNYLHKQSDQYYQDALDSYNNGNNTPNIYEHPQLLQTCSFSKTKFQRRTLSQGIFFVVIYVYFYRFHSKMRYQ</sequence>
<evidence type="ECO:0000313" key="2">
    <source>
        <dbReference type="EMBL" id="CAD8074210.1"/>
    </source>
</evidence>
<evidence type="ECO:0000313" key="3">
    <source>
        <dbReference type="Proteomes" id="UP000692954"/>
    </source>
</evidence>
<proteinExistence type="predicted"/>
<comment type="caution">
    <text evidence="2">The sequence shown here is derived from an EMBL/GenBank/DDBJ whole genome shotgun (WGS) entry which is preliminary data.</text>
</comment>
<keyword evidence="1" id="KW-0812">Transmembrane</keyword>
<dbReference type="AlphaFoldDB" id="A0A8S1M1F1"/>
<evidence type="ECO:0000256" key="1">
    <source>
        <dbReference type="SAM" id="Phobius"/>
    </source>
</evidence>
<keyword evidence="1" id="KW-0472">Membrane</keyword>
<keyword evidence="3" id="KW-1185">Reference proteome</keyword>
<evidence type="ECO:0008006" key="4">
    <source>
        <dbReference type="Google" id="ProtNLM"/>
    </source>
</evidence>
<dbReference type="Proteomes" id="UP000692954">
    <property type="component" value="Unassembled WGS sequence"/>
</dbReference>
<reference evidence="2" key="1">
    <citation type="submission" date="2021-01" db="EMBL/GenBank/DDBJ databases">
        <authorList>
            <consortium name="Genoscope - CEA"/>
            <person name="William W."/>
        </authorList>
    </citation>
    <scope>NUCLEOTIDE SEQUENCE</scope>
</reference>
<gene>
    <name evidence="2" type="ORF">PSON_ATCC_30995.1.T0310371</name>
</gene>
<accession>A0A8S1M1F1</accession>